<protein>
    <submittedName>
        <fullName evidence="1">Uncharacterized protein</fullName>
    </submittedName>
</protein>
<dbReference type="Proteomes" id="UP000827872">
    <property type="component" value="Linkage Group LG17"/>
</dbReference>
<keyword evidence="2" id="KW-1185">Reference proteome</keyword>
<evidence type="ECO:0000313" key="1">
    <source>
        <dbReference type="EMBL" id="KAH7987683.1"/>
    </source>
</evidence>
<dbReference type="EMBL" id="CM037630">
    <property type="protein sequence ID" value="KAH7987683.1"/>
    <property type="molecule type" value="Genomic_DNA"/>
</dbReference>
<proteinExistence type="predicted"/>
<gene>
    <name evidence="1" type="ORF">K3G42_009422</name>
</gene>
<comment type="caution">
    <text evidence="1">The sequence shown here is derived from an EMBL/GenBank/DDBJ whole genome shotgun (WGS) entry which is preliminary data.</text>
</comment>
<organism evidence="1 2">
    <name type="scientific">Sphaerodactylus townsendi</name>
    <dbReference type="NCBI Taxonomy" id="933632"/>
    <lineage>
        <taxon>Eukaryota</taxon>
        <taxon>Metazoa</taxon>
        <taxon>Chordata</taxon>
        <taxon>Craniata</taxon>
        <taxon>Vertebrata</taxon>
        <taxon>Euteleostomi</taxon>
        <taxon>Lepidosauria</taxon>
        <taxon>Squamata</taxon>
        <taxon>Bifurcata</taxon>
        <taxon>Gekkota</taxon>
        <taxon>Sphaerodactylidae</taxon>
        <taxon>Sphaerodactylus</taxon>
    </lineage>
</organism>
<reference evidence="1" key="1">
    <citation type="submission" date="2021-08" db="EMBL/GenBank/DDBJ databases">
        <title>The first chromosome-level gecko genome reveals the dynamic sex chromosomes of Neotropical dwarf geckos (Sphaerodactylidae: Sphaerodactylus).</title>
        <authorList>
            <person name="Pinto B.J."/>
            <person name="Keating S.E."/>
            <person name="Gamble T."/>
        </authorList>
    </citation>
    <scope>NUCLEOTIDE SEQUENCE</scope>
    <source>
        <strain evidence="1">TG3544</strain>
    </source>
</reference>
<sequence length="108" mass="11772">MKTRGKERSGCWAGAIKGGSTRGIIPVQNSVFATSALRASLQNSAVGQAWSLFSCCSFHGIVSLYSQAACSLTNSEPKYHQITSDLQKLQQGVFQAKEKPRWFAITFL</sequence>
<accession>A0ACB8E5N0</accession>
<name>A0ACB8E5N0_9SAUR</name>
<evidence type="ECO:0000313" key="2">
    <source>
        <dbReference type="Proteomes" id="UP000827872"/>
    </source>
</evidence>